<keyword evidence="3" id="KW-0540">Nuclease</keyword>
<dbReference type="InterPro" id="IPR037038">
    <property type="entry name" value="HepT-like_sf"/>
</dbReference>
<keyword evidence="8" id="KW-1185">Reference proteome</keyword>
<keyword evidence="5" id="KW-0378">Hydrolase</keyword>
<dbReference type="Gene3D" id="1.20.120.580">
    <property type="entry name" value="bsu32300-like"/>
    <property type="match status" value="1"/>
</dbReference>
<dbReference type="PANTHER" id="PTHR34139">
    <property type="entry name" value="UPF0331 PROTEIN MJ0127"/>
    <property type="match status" value="1"/>
</dbReference>
<name>A0A1I5SYL5_HYMAR</name>
<dbReference type="GO" id="GO:0016787">
    <property type="term" value="F:hydrolase activity"/>
    <property type="evidence" value="ECO:0007669"/>
    <property type="project" value="UniProtKB-KW"/>
</dbReference>
<evidence type="ECO:0000256" key="3">
    <source>
        <dbReference type="ARBA" id="ARBA00022722"/>
    </source>
</evidence>
<dbReference type="GO" id="GO:0110001">
    <property type="term" value="C:toxin-antitoxin complex"/>
    <property type="evidence" value="ECO:0007669"/>
    <property type="project" value="InterPro"/>
</dbReference>
<keyword evidence="4" id="KW-0547">Nucleotide-binding</keyword>
<gene>
    <name evidence="7" type="ORF">SAMN04515668_0246</name>
</gene>
<evidence type="ECO:0000256" key="5">
    <source>
        <dbReference type="ARBA" id="ARBA00022801"/>
    </source>
</evidence>
<evidence type="ECO:0000256" key="1">
    <source>
        <dbReference type="ARBA" id="ARBA00022553"/>
    </source>
</evidence>
<proteinExistence type="inferred from homology"/>
<keyword evidence="1" id="KW-0597">Phosphoprotein</keyword>
<dbReference type="Pfam" id="PF01934">
    <property type="entry name" value="HepT-like"/>
    <property type="match status" value="1"/>
</dbReference>
<keyword evidence="2" id="KW-1277">Toxin-antitoxin system</keyword>
<dbReference type="GO" id="GO:0000166">
    <property type="term" value="F:nucleotide binding"/>
    <property type="evidence" value="ECO:0007669"/>
    <property type="project" value="UniProtKB-KW"/>
</dbReference>
<accession>A0A1I5SYL5</accession>
<comment type="similarity">
    <text evidence="6">Belongs to the HepT RNase toxin family.</text>
</comment>
<organism evidence="7 8">
    <name type="scientific">Hymenobacter arizonensis</name>
    <name type="common">Siccationidurans arizonensis</name>
    <dbReference type="NCBI Taxonomy" id="1227077"/>
    <lineage>
        <taxon>Bacteria</taxon>
        <taxon>Pseudomonadati</taxon>
        <taxon>Bacteroidota</taxon>
        <taxon>Cytophagia</taxon>
        <taxon>Cytophagales</taxon>
        <taxon>Hymenobacteraceae</taxon>
        <taxon>Hymenobacter</taxon>
    </lineage>
</organism>
<evidence type="ECO:0000256" key="4">
    <source>
        <dbReference type="ARBA" id="ARBA00022741"/>
    </source>
</evidence>
<reference evidence="8" key="1">
    <citation type="submission" date="2016-10" db="EMBL/GenBank/DDBJ databases">
        <authorList>
            <person name="Varghese N."/>
            <person name="Submissions S."/>
        </authorList>
    </citation>
    <scope>NUCLEOTIDE SEQUENCE [LARGE SCALE GENOMIC DNA]</scope>
    <source>
        <strain evidence="8">OR362-8,ATCC BAA-1266,JCM 13504</strain>
    </source>
</reference>
<dbReference type="InterPro" id="IPR008201">
    <property type="entry name" value="HepT-like"/>
</dbReference>
<dbReference type="GO" id="GO:0004540">
    <property type="term" value="F:RNA nuclease activity"/>
    <property type="evidence" value="ECO:0007669"/>
    <property type="project" value="InterPro"/>
</dbReference>
<dbReference type="STRING" id="1227077.SAMN04515668_0246"/>
<dbReference type="AlphaFoldDB" id="A0A1I5SYL5"/>
<evidence type="ECO:0000313" key="7">
    <source>
        <dbReference type="EMBL" id="SFP75862.1"/>
    </source>
</evidence>
<evidence type="ECO:0000256" key="2">
    <source>
        <dbReference type="ARBA" id="ARBA00022649"/>
    </source>
</evidence>
<dbReference type="Proteomes" id="UP000199029">
    <property type="component" value="Unassembled WGS sequence"/>
</dbReference>
<dbReference type="InterPro" id="IPR051813">
    <property type="entry name" value="HepT_RNase_toxin"/>
</dbReference>
<dbReference type="OrthoDB" id="955324at2"/>
<dbReference type="PANTHER" id="PTHR34139:SF1">
    <property type="entry name" value="RNASE MJ1380-RELATED"/>
    <property type="match status" value="1"/>
</dbReference>
<evidence type="ECO:0000256" key="6">
    <source>
        <dbReference type="ARBA" id="ARBA00024207"/>
    </source>
</evidence>
<dbReference type="RefSeq" id="WP_092668182.1">
    <property type="nucleotide sequence ID" value="NZ_FOXS01000001.1"/>
</dbReference>
<sequence>MTPQGQKYLFDIRRAIELIDQFVLDTPTFPAYQADLKTRSAVERQLAIIGEAVNHLRRVEPSAKLPNTKQMVDFRNRLIHSYDNVNEAIVWAIIHNHLPALKADVIQKLTESSGGN</sequence>
<protein>
    <submittedName>
        <fullName evidence="7">Uncharacterized conserved protein, contains HEPN domain</fullName>
    </submittedName>
</protein>
<dbReference type="EMBL" id="FOXS01000001">
    <property type="protein sequence ID" value="SFP75862.1"/>
    <property type="molecule type" value="Genomic_DNA"/>
</dbReference>
<evidence type="ECO:0000313" key="8">
    <source>
        <dbReference type="Proteomes" id="UP000199029"/>
    </source>
</evidence>